<gene>
    <name evidence="2" type="primary">APOE</name>
</gene>
<sequence length="332" mass="37715">MYIPGPGTVLLTNRRRTMKPLWTVLVAALLAGCRADLEPEMEVPLGAEQPGVQGSAAWEQALGRFWDYLRWVQTLSDEVQQELRNPQVTQELTVLIEQTMKEVSAYKSELEAQLGPVAQQTQARVAKELQAAQARLGADMEDVRNRLAQYRSETQAMLGQNVEELRNRLASHLRKLRKRLLRDADDLQKRLAVYRAGAREGAERSVSAFREHLEPLLEQGRTRAANVGTLAGQPLRERAEAWGKQMRGRLEEVGSRALDRLDEMREQVEEVRVKVEEQAAQMRQQAEAFQTRLKGWFEPLVEDMQRQWAALVEKVQTAVNAAKPAPEAIDNY</sequence>
<accession>A0AC55DA80</accession>
<evidence type="ECO:0000313" key="1">
    <source>
        <dbReference type="Proteomes" id="UP000694863"/>
    </source>
</evidence>
<dbReference type="Proteomes" id="UP000694863">
    <property type="component" value="Unplaced"/>
</dbReference>
<keyword evidence="1" id="KW-1185">Reference proteome</keyword>
<dbReference type="RefSeq" id="XP_045148655.1">
    <property type="nucleotide sequence ID" value="XM_045292720.1"/>
</dbReference>
<evidence type="ECO:0000313" key="2">
    <source>
        <dbReference type="RefSeq" id="XP_045148655.1"/>
    </source>
</evidence>
<organism evidence="1 2">
    <name type="scientific">Echinops telfairi</name>
    <name type="common">Lesser hedgehog tenrec</name>
    <dbReference type="NCBI Taxonomy" id="9371"/>
    <lineage>
        <taxon>Eukaryota</taxon>
        <taxon>Metazoa</taxon>
        <taxon>Chordata</taxon>
        <taxon>Craniata</taxon>
        <taxon>Vertebrata</taxon>
        <taxon>Euteleostomi</taxon>
        <taxon>Mammalia</taxon>
        <taxon>Eutheria</taxon>
        <taxon>Afrotheria</taxon>
        <taxon>Tenrecidae</taxon>
        <taxon>Tenrecinae</taxon>
        <taxon>Echinops</taxon>
    </lineage>
</organism>
<protein>
    <submittedName>
        <fullName evidence="2">Apolipoprotein E isoform X1</fullName>
    </submittedName>
</protein>
<reference evidence="2" key="1">
    <citation type="submission" date="2025-08" db="UniProtKB">
        <authorList>
            <consortium name="RefSeq"/>
        </authorList>
    </citation>
    <scope>IDENTIFICATION</scope>
</reference>
<proteinExistence type="predicted"/>
<name>A0AC55DA80_ECHTE</name>